<evidence type="ECO:0000313" key="1">
    <source>
        <dbReference type="EMBL" id="CAH1415146.1"/>
    </source>
</evidence>
<dbReference type="Proteomes" id="UP001157418">
    <property type="component" value="Unassembled WGS sequence"/>
</dbReference>
<comment type="caution">
    <text evidence="1">The sequence shown here is derived from an EMBL/GenBank/DDBJ whole genome shotgun (WGS) entry which is preliminary data.</text>
</comment>
<name>A0AAU9LK34_9ASTR</name>
<evidence type="ECO:0000313" key="2">
    <source>
        <dbReference type="Proteomes" id="UP001157418"/>
    </source>
</evidence>
<dbReference type="AlphaFoldDB" id="A0AAU9LK34"/>
<accession>A0AAU9LK34</accession>
<gene>
    <name evidence="1" type="ORF">LVIROSA_LOCUS3012</name>
</gene>
<reference evidence="1 2" key="1">
    <citation type="submission" date="2022-01" db="EMBL/GenBank/DDBJ databases">
        <authorList>
            <person name="Xiong W."/>
            <person name="Schranz E."/>
        </authorList>
    </citation>
    <scope>NUCLEOTIDE SEQUENCE [LARGE SCALE GENOMIC DNA]</scope>
</reference>
<organism evidence="1 2">
    <name type="scientific">Lactuca virosa</name>
    <dbReference type="NCBI Taxonomy" id="75947"/>
    <lineage>
        <taxon>Eukaryota</taxon>
        <taxon>Viridiplantae</taxon>
        <taxon>Streptophyta</taxon>
        <taxon>Embryophyta</taxon>
        <taxon>Tracheophyta</taxon>
        <taxon>Spermatophyta</taxon>
        <taxon>Magnoliopsida</taxon>
        <taxon>eudicotyledons</taxon>
        <taxon>Gunneridae</taxon>
        <taxon>Pentapetalae</taxon>
        <taxon>asterids</taxon>
        <taxon>campanulids</taxon>
        <taxon>Asterales</taxon>
        <taxon>Asteraceae</taxon>
        <taxon>Cichorioideae</taxon>
        <taxon>Cichorieae</taxon>
        <taxon>Lactucinae</taxon>
        <taxon>Lactuca</taxon>
    </lineage>
</organism>
<proteinExistence type="predicted"/>
<protein>
    <submittedName>
        <fullName evidence="1">Uncharacterized protein</fullName>
    </submittedName>
</protein>
<sequence>MISRRDVCFFFPSLGSDRRIYRVVDRSVMAYSLESAIEILRRIVHLKMDWMHMQMQLLYELYVDPLTLIWIPDLEEIMVNIEEVKNDKLKKIRKY</sequence>
<keyword evidence="2" id="KW-1185">Reference proteome</keyword>
<dbReference type="EMBL" id="CAKMRJ010000001">
    <property type="protein sequence ID" value="CAH1415146.1"/>
    <property type="molecule type" value="Genomic_DNA"/>
</dbReference>